<dbReference type="EMBL" id="WKPI01000003">
    <property type="protein sequence ID" value="MSC32212.1"/>
    <property type="molecule type" value="Genomic_DNA"/>
</dbReference>
<evidence type="ECO:0000313" key="4">
    <source>
        <dbReference type="Proteomes" id="UP000480929"/>
    </source>
</evidence>
<keyword evidence="4" id="KW-1185">Reference proteome</keyword>
<dbReference type="RefSeq" id="WP_154238165.1">
    <property type="nucleotide sequence ID" value="NZ_CAUFAO010000005.1"/>
</dbReference>
<protein>
    <submittedName>
        <fullName evidence="1">Uncharacterized protein</fullName>
    </submittedName>
</protein>
<proteinExistence type="predicted"/>
<evidence type="ECO:0000313" key="1">
    <source>
        <dbReference type="EMBL" id="MSA88665.1"/>
    </source>
</evidence>
<name>A0A6N7S4V6_9FIRM</name>
<accession>A0A6N7S4V6</accession>
<dbReference type="AlphaFoldDB" id="A0A6N7S4V6"/>
<evidence type="ECO:0000313" key="2">
    <source>
        <dbReference type="EMBL" id="MSC32212.1"/>
    </source>
</evidence>
<gene>
    <name evidence="2" type="ORF">GKD88_03660</name>
    <name evidence="1" type="ORF">GKE08_04930</name>
</gene>
<dbReference type="Proteomes" id="UP000480929">
    <property type="component" value="Unassembled WGS sequence"/>
</dbReference>
<dbReference type="Proteomes" id="UP000433575">
    <property type="component" value="Unassembled WGS sequence"/>
</dbReference>
<organism evidence="1 3">
    <name type="scientific">Holdemania massiliensis</name>
    <dbReference type="NCBI Taxonomy" id="1468449"/>
    <lineage>
        <taxon>Bacteria</taxon>
        <taxon>Bacillati</taxon>
        <taxon>Bacillota</taxon>
        <taxon>Erysipelotrichia</taxon>
        <taxon>Erysipelotrichales</taxon>
        <taxon>Erysipelotrichaceae</taxon>
        <taxon>Holdemania</taxon>
    </lineage>
</organism>
<dbReference type="EMBL" id="WKPJ01000004">
    <property type="protein sequence ID" value="MSA88665.1"/>
    <property type="molecule type" value="Genomic_DNA"/>
</dbReference>
<evidence type="ECO:0000313" key="3">
    <source>
        <dbReference type="Proteomes" id="UP000433575"/>
    </source>
</evidence>
<sequence>MKRTGLNCLLVVIAALTLTLFVRSMLQKPLIEISREAWEYYHVSVYSGDSYPNQKVWNQRLLDDDLRYARQAGDLAWLDQLKRVESAFSCQAPRYNWYPACNIKLTDEPRIRGTMPLLSREEALTPDVQQALEEIIFRFSSLRYNHNPEGILTIEKAVFIDSELENSAQLVAWVRLDNGENAVPKTMVFVANNLRQGTNRWVYWNDHFSSNRDIETFPLPPNSYWPEYHAAELPLLQGKSMKFSEMEWMANLFLNE</sequence>
<dbReference type="OrthoDB" id="9889526at2"/>
<reference evidence="3 4" key="1">
    <citation type="journal article" date="2019" name="Nat. Med.">
        <title>A library of human gut bacterial isolates paired with longitudinal multiomics data enables mechanistic microbiome research.</title>
        <authorList>
            <person name="Poyet M."/>
            <person name="Groussin M."/>
            <person name="Gibbons S.M."/>
            <person name="Avila-Pacheco J."/>
            <person name="Jiang X."/>
            <person name="Kearney S.M."/>
            <person name="Perrotta A.R."/>
            <person name="Berdy B."/>
            <person name="Zhao S."/>
            <person name="Lieberman T.D."/>
            <person name="Swanson P.K."/>
            <person name="Smith M."/>
            <person name="Roesemann S."/>
            <person name="Alexander J.E."/>
            <person name="Rich S.A."/>
            <person name="Livny J."/>
            <person name="Vlamakis H."/>
            <person name="Clish C."/>
            <person name="Bullock K."/>
            <person name="Deik A."/>
            <person name="Scott J."/>
            <person name="Pierce K.A."/>
            <person name="Xavier R.J."/>
            <person name="Alm E.J."/>
        </authorList>
    </citation>
    <scope>NUCLEOTIDE SEQUENCE [LARGE SCALE GENOMIC DNA]</scope>
    <source>
        <strain evidence="1 3">BIOML-A4</strain>
        <strain evidence="2 4">BIOML-A5</strain>
    </source>
</reference>
<comment type="caution">
    <text evidence="1">The sequence shown here is derived from an EMBL/GenBank/DDBJ whole genome shotgun (WGS) entry which is preliminary data.</text>
</comment>